<dbReference type="AlphaFoldDB" id="A0A383AJP6"/>
<dbReference type="InterPro" id="IPR016136">
    <property type="entry name" value="DNA_helicase_N/primase_C"/>
</dbReference>
<dbReference type="GO" id="GO:0006260">
    <property type="term" value="P:DNA replication"/>
    <property type="evidence" value="ECO:0007669"/>
    <property type="project" value="UniProtKB-KW"/>
</dbReference>
<organism evidence="4">
    <name type="scientific">marine metagenome</name>
    <dbReference type="NCBI Taxonomy" id="408172"/>
    <lineage>
        <taxon>unclassified sequences</taxon>
        <taxon>metagenomes</taxon>
        <taxon>ecological metagenomes</taxon>
    </lineage>
</organism>
<dbReference type="Gene3D" id="1.10.860.10">
    <property type="entry name" value="DNAb Helicase, Chain A"/>
    <property type="match status" value="1"/>
</dbReference>
<dbReference type="SUPFAM" id="SSF48024">
    <property type="entry name" value="N-terminal domain of DnaB helicase"/>
    <property type="match status" value="1"/>
</dbReference>
<dbReference type="InterPro" id="IPR007693">
    <property type="entry name" value="DNA_helicase_DnaB-like_N"/>
</dbReference>
<feature type="non-terminal residue" evidence="4">
    <location>
        <position position="96"/>
    </location>
</feature>
<evidence type="ECO:0000256" key="2">
    <source>
        <dbReference type="ARBA" id="ARBA00023125"/>
    </source>
</evidence>
<dbReference type="PANTHER" id="PTHR30153">
    <property type="entry name" value="REPLICATIVE DNA HELICASE DNAB"/>
    <property type="match status" value="1"/>
</dbReference>
<dbReference type="GO" id="GO:0005829">
    <property type="term" value="C:cytosol"/>
    <property type="evidence" value="ECO:0007669"/>
    <property type="project" value="TreeGrafter"/>
</dbReference>
<dbReference type="EMBL" id="UINC01192812">
    <property type="protein sequence ID" value="SVE08136.1"/>
    <property type="molecule type" value="Genomic_DNA"/>
</dbReference>
<protein>
    <recommendedName>
        <fullName evidence="3">DNA helicase DnaB-like N-terminal domain-containing protein</fullName>
    </recommendedName>
</protein>
<gene>
    <name evidence="4" type="ORF">METZ01_LOCUS460990</name>
</gene>
<name>A0A383AJP6_9ZZZZ</name>
<evidence type="ECO:0000259" key="3">
    <source>
        <dbReference type="Pfam" id="PF00772"/>
    </source>
</evidence>
<accession>A0A383AJP6</accession>
<dbReference type="GO" id="GO:0005524">
    <property type="term" value="F:ATP binding"/>
    <property type="evidence" value="ECO:0007669"/>
    <property type="project" value="InterPro"/>
</dbReference>
<proteinExistence type="predicted"/>
<feature type="domain" description="DNA helicase DnaB-like N-terminal" evidence="3">
    <location>
        <begin position="16"/>
        <end position="96"/>
    </location>
</feature>
<sequence>MSEYAPEGQPINLKVPPHSIEAEQSVLGGLMLNNDAWFDLVEIVSAHDFYRTQHQIIFEAMMDLANDDEPLDAVTLSERLRSQSLLEKAGDVGYLA</sequence>
<dbReference type="InterPro" id="IPR036185">
    <property type="entry name" value="DNA_heli_DnaB-like_N_sf"/>
</dbReference>
<keyword evidence="2" id="KW-0238">DNA-binding</keyword>
<dbReference type="GO" id="GO:0003677">
    <property type="term" value="F:DNA binding"/>
    <property type="evidence" value="ECO:0007669"/>
    <property type="project" value="UniProtKB-KW"/>
</dbReference>
<dbReference type="GO" id="GO:0003678">
    <property type="term" value="F:DNA helicase activity"/>
    <property type="evidence" value="ECO:0007669"/>
    <property type="project" value="InterPro"/>
</dbReference>
<evidence type="ECO:0000256" key="1">
    <source>
        <dbReference type="ARBA" id="ARBA00022705"/>
    </source>
</evidence>
<keyword evidence="1" id="KW-0235">DNA replication</keyword>
<reference evidence="4" key="1">
    <citation type="submission" date="2018-05" db="EMBL/GenBank/DDBJ databases">
        <authorList>
            <person name="Lanie J.A."/>
            <person name="Ng W.-L."/>
            <person name="Kazmierczak K.M."/>
            <person name="Andrzejewski T.M."/>
            <person name="Davidsen T.M."/>
            <person name="Wayne K.J."/>
            <person name="Tettelin H."/>
            <person name="Glass J.I."/>
            <person name="Rusch D."/>
            <person name="Podicherti R."/>
            <person name="Tsui H.-C.T."/>
            <person name="Winkler M.E."/>
        </authorList>
    </citation>
    <scope>NUCLEOTIDE SEQUENCE</scope>
</reference>
<dbReference type="Pfam" id="PF00772">
    <property type="entry name" value="DnaB"/>
    <property type="match status" value="1"/>
</dbReference>
<dbReference type="PANTHER" id="PTHR30153:SF2">
    <property type="entry name" value="REPLICATIVE DNA HELICASE"/>
    <property type="match status" value="1"/>
</dbReference>
<evidence type="ECO:0000313" key="4">
    <source>
        <dbReference type="EMBL" id="SVE08136.1"/>
    </source>
</evidence>